<organism evidence="1 2">
    <name type="scientific">Pararobbsia alpina</name>
    <dbReference type="NCBI Taxonomy" id="621374"/>
    <lineage>
        <taxon>Bacteria</taxon>
        <taxon>Pseudomonadati</taxon>
        <taxon>Pseudomonadota</taxon>
        <taxon>Betaproteobacteria</taxon>
        <taxon>Burkholderiales</taxon>
        <taxon>Burkholderiaceae</taxon>
        <taxon>Pararobbsia</taxon>
    </lineage>
</organism>
<evidence type="ECO:0000313" key="2">
    <source>
        <dbReference type="Proteomes" id="UP000494115"/>
    </source>
</evidence>
<reference evidence="1 2" key="1">
    <citation type="submission" date="2020-04" db="EMBL/GenBank/DDBJ databases">
        <authorList>
            <person name="De Canck E."/>
        </authorList>
    </citation>
    <scope>NUCLEOTIDE SEQUENCE [LARGE SCALE GENOMIC DNA]</scope>
    <source>
        <strain evidence="1 2">LMG 28138</strain>
    </source>
</reference>
<gene>
    <name evidence="1" type="ORF">LMG28138_05386</name>
</gene>
<dbReference type="AlphaFoldDB" id="A0A6S7BUZ2"/>
<dbReference type="EMBL" id="CADIKM010000057">
    <property type="protein sequence ID" value="CAB3803638.1"/>
    <property type="molecule type" value="Genomic_DNA"/>
</dbReference>
<sequence length="75" mass="7777">MWIAPALWVLAAASALSHVASIMVIHISEVAPGRASAVGRKYAFADVSGSLRLPLLNDRCAGVSGRASDNMRTAA</sequence>
<evidence type="ECO:0000313" key="1">
    <source>
        <dbReference type="EMBL" id="CAB3803638.1"/>
    </source>
</evidence>
<accession>A0A6S7BUZ2</accession>
<dbReference type="Proteomes" id="UP000494115">
    <property type="component" value="Unassembled WGS sequence"/>
</dbReference>
<name>A0A6S7BUZ2_9BURK</name>
<protein>
    <submittedName>
        <fullName evidence="1">Uncharacterized protein</fullName>
    </submittedName>
</protein>
<proteinExistence type="predicted"/>
<keyword evidence="2" id="KW-1185">Reference proteome</keyword>